<dbReference type="CDD" id="cd23820">
    <property type="entry name" value="RWD_RNF14"/>
    <property type="match status" value="1"/>
</dbReference>
<dbReference type="PROSITE" id="PS50908">
    <property type="entry name" value="RWD"/>
    <property type="match status" value="1"/>
</dbReference>
<name>A0ABD0NIV8_CIRMR</name>
<feature type="domain" description="RWD" evidence="1">
    <location>
        <begin position="10"/>
        <end position="105"/>
    </location>
</feature>
<feature type="non-terminal residue" evidence="2">
    <location>
        <position position="105"/>
    </location>
</feature>
<dbReference type="InterPro" id="IPR016135">
    <property type="entry name" value="UBQ-conjugating_enzyme/RWD"/>
</dbReference>
<reference evidence="2 3" key="1">
    <citation type="submission" date="2024-05" db="EMBL/GenBank/DDBJ databases">
        <title>Genome sequencing and assembly of Indian major carp, Cirrhinus mrigala (Hamilton, 1822).</title>
        <authorList>
            <person name="Mohindra V."/>
            <person name="Chowdhury L.M."/>
            <person name="Lal K."/>
            <person name="Jena J.K."/>
        </authorList>
    </citation>
    <scope>NUCLEOTIDE SEQUENCE [LARGE SCALE GENOMIC DNA]</scope>
    <source>
        <strain evidence="2">CM1030</strain>
        <tissue evidence="2">Blood</tissue>
    </source>
</reference>
<comment type="caution">
    <text evidence="2">The sequence shown here is derived from an EMBL/GenBank/DDBJ whole genome shotgun (WGS) entry which is preliminary data.</text>
</comment>
<evidence type="ECO:0000313" key="2">
    <source>
        <dbReference type="EMBL" id="KAL0161900.1"/>
    </source>
</evidence>
<dbReference type="InterPro" id="IPR006575">
    <property type="entry name" value="RWD_dom"/>
</dbReference>
<dbReference type="Pfam" id="PF05773">
    <property type="entry name" value="RWD"/>
    <property type="match status" value="1"/>
</dbReference>
<dbReference type="AlphaFoldDB" id="A0ABD0NIV8"/>
<dbReference type="SUPFAM" id="SSF54495">
    <property type="entry name" value="UBC-like"/>
    <property type="match status" value="1"/>
</dbReference>
<accession>A0ABD0NIV8</accession>
<keyword evidence="3" id="KW-1185">Reference proteome</keyword>
<dbReference type="Gene3D" id="3.10.110.10">
    <property type="entry name" value="Ubiquitin Conjugating Enzyme"/>
    <property type="match status" value="1"/>
</dbReference>
<evidence type="ECO:0000313" key="3">
    <source>
        <dbReference type="Proteomes" id="UP001529510"/>
    </source>
</evidence>
<gene>
    <name evidence="2" type="ORF">M9458_041296</name>
</gene>
<dbReference type="EMBL" id="JAMKFB020000021">
    <property type="protein sequence ID" value="KAL0161900.1"/>
    <property type="molecule type" value="Genomic_DNA"/>
</dbReference>
<evidence type="ECO:0000259" key="1">
    <source>
        <dbReference type="PROSITE" id="PS50908"/>
    </source>
</evidence>
<sequence>MSADQEAQEDELLALVSIYDEEEFRRAESGKEGEIHLCLELPPNFKLLVKVRESITFSCFTGQNSTEHNISFLPPLVLSFEFPTDYPSSSAPVFTISSKWLTRVQ</sequence>
<organism evidence="2 3">
    <name type="scientific">Cirrhinus mrigala</name>
    <name type="common">Mrigala</name>
    <dbReference type="NCBI Taxonomy" id="683832"/>
    <lineage>
        <taxon>Eukaryota</taxon>
        <taxon>Metazoa</taxon>
        <taxon>Chordata</taxon>
        <taxon>Craniata</taxon>
        <taxon>Vertebrata</taxon>
        <taxon>Euteleostomi</taxon>
        <taxon>Actinopterygii</taxon>
        <taxon>Neopterygii</taxon>
        <taxon>Teleostei</taxon>
        <taxon>Ostariophysi</taxon>
        <taxon>Cypriniformes</taxon>
        <taxon>Cyprinidae</taxon>
        <taxon>Labeoninae</taxon>
        <taxon>Labeonini</taxon>
        <taxon>Cirrhinus</taxon>
    </lineage>
</organism>
<dbReference type="Proteomes" id="UP001529510">
    <property type="component" value="Unassembled WGS sequence"/>
</dbReference>
<protein>
    <recommendedName>
        <fullName evidence="1">RWD domain-containing protein</fullName>
    </recommendedName>
</protein>
<proteinExistence type="predicted"/>